<dbReference type="GO" id="GO:0004521">
    <property type="term" value="F:RNA endonuclease activity"/>
    <property type="evidence" value="ECO:0007669"/>
    <property type="project" value="UniProtKB-UniRule"/>
</dbReference>
<dbReference type="InterPro" id="IPR020549">
    <property type="entry name" value="YbeY_CS"/>
</dbReference>
<comment type="cofactor">
    <cofactor evidence="7">
        <name>Zn(2+)</name>
        <dbReference type="ChEBI" id="CHEBI:29105"/>
    </cofactor>
    <text evidence="7">Binds 1 zinc ion.</text>
</comment>
<evidence type="ECO:0000256" key="2">
    <source>
        <dbReference type="ARBA" id="ARBA00022722"/>
    </source>
</evidence>
<keyword evidence="6 7" id="KW-0862">Zinc</keyword>
<keyword evidence="5 7" id="KW-0378">Hydrolase</keyword>
<dbReference type="GO" id="GO:0004222">
    <property type="term" value="F:metalloendopeptidase activity"/>
    <property type="evidence" value="ECO:0007669"/>
    <property type="project" value="InterPro"/>
</dbReference>
<feature type="binding site" evidence="7">
    <location>
        <position position="123"/>
    </location>
    <ligand>
        <name>Zn(2+)</name>
        <dbReference type="ChEBI" id="CHEBI:29105"/>
        <note>catalytic</note>
    </ligand>
</feature>
<dbReference type="Proteomes" id="UP000178187">
    <property type="component" value="Unassembled WGS sequence"/>
</dbReference>
<keyword evidence="7" id="KW-0690">Ribosome biogenesis</keyword>
<dbReference type="InterPro" id="IPR023091">
    <property type="entry name" value="MetalPrtase_cat_dom_sf_prd"/>
</dbReference>
<proteinExistence type="inferred from homology"/>
<dbReference type="GO" id="GO:0008270">
    <property type="term" value="F:zinc ion binding"/>
    <property type="evidence" value="ECO:0007669"/>
    <property type="project" value="UniProtKB-UniRule"/>
</dbReference>
<evidence type="ECO:0000256" key="4">
    <source>
        <dbReference type="ARBA" id="ARBA00022759"/>
    </source>
</evidence>
<comment type="caution">
    <text evidence="8">The sequence shown here is derived from an EMBL/GenBank/DDBJ whole genome shotgun (WGS) entry which is preliminary data.</text>
</comment>
<dbReference type="NCBIfam" id="TIGR00043">
    <property type="entry name" value="rRNA maturation RNase YbeY"/>
    <property type="match status" value="1"/>
</dbReference>
<feature type="binding site" evidence="7">
    <location>
        <position position="129"/>
    </location>
    <ligand>
        <name>Zn(2+)</name>
        <dbReference type="ChEBI" id="CHEBI:29105"/>
        <note>catalytic</note>
    </ligand>
</feature>
<dbReference type="Gene3D" id="3.40.390.30">
    <property type="entry name" value="Metalloproteases ('zincins'), catalytic domain"/>
    <property type="match status" value="1"/>
</dbReference>
<dbReference type="EC" id="3.1.-.-" evidence="7"/>
<dbReference type="SUPFAM" id="SSF55486">
    <property type="entry name" value="Metalloproteases ('zincins'), catalytic domain"/>
    <property type="match status" value="1"/>
</dbReference>
<comment type="similarity">
    <text evidence="1 7">Belongs to the endoribonuclease YbeY family.</text>
</comment>
<gene>
    <name evidence="7" type="primary">ybeY</name>
    <name evidence="8" type="ORF">A3G33_10230</name>
</gene>
<evidence type="ECO:0000256" key="3">
    <source>
        <dbReference type="ARBA" id="ARBA00022723"/>
    </source>
</evidence>
<dbReference type="EMBL" id="MHFR01000013">
    <property type="protein sequence ID" value="OGW99195.1"/>
    <property type="molecule type" value="Genomic_DNA"/>
</dbReference>
<dbReference type="PROSITE" id="PS01306">
    <property type="entry name" value="UPF0054"/>
    <property type="match status" value="1"/>
</dbReference>
<comment type="subcellular location">
    <subcellularLocation>
        <location evidence="7">Cytoplasm</location>
    </subcellularLocation>
</comment>
<sequence length="157" mass="18591">MAEKSHSNMIVISNQDPRFKLRKAALQKVIYFILERLKQKKQFVSFVFVTDRQIRALNKRFKSRARMTDVLAFPFSDCGKVGGKYNFLGEIIISPVRAWVQCRQFHTVFREEFLRYVCHGILHLLGFCDKTASEIKKIREEENRLIRLVLSKFKTLF</sequence>
<evidence type="ECO:0000313" key="8">
    <source>
        <dbReference type="EMBL" id="OGW99195.1"/>
    </source>
</evidence>
<dbReference type="PANTHER" id="PTHR46986:SF1">
    <property type="entry name" value="ENDORIBONUCLEASE YBEY, CHLOROPLASTIC"/>
    <property type="match status" value="1"/>
</dbReference>
<dbReference type="InterPro" id="IPR002036">
    <property type="entry name" value="YbeY"/>
</dbReference>
<dbReference type="GO" id="GO:0006364">
    <property type="term" value="P:rRNA processing"/>
    <property type="evidence" value="ECO:0007669"/>
    <property type="project" value="UniProtKB-UniRule"/>
</dbReference>
<dbReference type="PANTHER" id="PTHR46986">
    <property type="entry name" value="ENDORIBONUCLEASE YBEY, CHLOROPLASTIC"/>
    <property type="match status" value="1"/>
</dbReference>
<dbReference type="GO" id="GO:0005737">
    <property type="term" value="C:cytoplasm"/>
    <property type="evidence" value="ECO:0007669"/>
    <property type="project" value="UniProtKB-SubCell"/>
</dbReference>
<keyword evidence="7" id="KW-0698">rRNA processing</keyword>
<evidence type="ECO:0000256" key="6">
    <source>
        <dbReference type="ARBA" id="ARBA00022833"/>
    </source>
</evidence>
<keyword evidence="3 7" id="KW-0479">Metal-binding</keyword>
<dbReference type="HAMAP" id="MF_00009">
    <property type="entry name" value="Endoribonucl_YbeY"/>
    <property type="match status" value="1"/>
</dbReference>
<reference evidence="8 9" key="1">
    <citation type="journal article" date="2016" name="Nat. Commun.">
        <title>Thousands of microbial genomes shed light on interconnected biogeochemical processes in an aquifer system.</title>
        <authorList>
            <person name="Anantharaman K."/>
            <person name="Brown C.T."/>
            <person name="Hug L.A."/>
            <person name="Sharon I."/>
            <person name="Castelle C.J."/>
            <person name="Probst A.J."/>
            <person name="Thomas B.C."/>
            <person name="Singh A."/>
            <person name="Wilkins M.J."/>
            <person name="Karaoz U."/>
            <person name="Brodie E.L."/>
            <person name="Williams K.H."/>
            <person name="Hubbard S.S."/>
            <person name="Banfield J.F."/>
        </authorList>
    </citation>
    <scope>NUCLEOTIDE SEQUENCE [LARGE SCALE GENOMIC DNA]</scope>
</reference>
<feature type="binding site" evidence="7">
    <location>
        <position position="119"/>
    </location>
    <ligand>
        <name>Zn(2+)</name>
        <dbReference type="ChEBI" id="CHEBI:29105"/>
        <note>catalytic</note>
    </ligand>
</feature>
<evidence type="ECO:0000313" key="9">
    <source>
        <dbReference type="Proteomes" id="UP000178187"/>
    </source>
</evidence>
<evidence type="ECO:0000256" key="7">
    <source>
        <dbReference type="HAMAP-Rule" id="MF_00009"/>
    </source>
</evidence>
<dbReference type="Pfam" id="PF02130">
    <property type="entry name" value="YbeY"/>
    <property type="match status" value="1"/>
</dbReference>
<comment type="function">
    <text evidence="7">Single strand-specific metallo-endoribonuclease involved in late-stage 70S ribosome quality control and in maturation of the 3' terminus of the 16S rRNA.</text>
</comment>
<organism evidence="8 9">
    <name type="scientific">Candidatus Danuiimicrobium aquiferis</name>
    <dbReference type="NCBI Taxonomy" id="1801832"/>
    <lineage>
        <taxon>Bacteria</taxon>
        <taxon>Pseudomonadati</taxon>
        <taxon>Candidatus Omnitrophota</taxon>
        <taxon>Candidatus Danuiimicrobium</taxon>
    </lineage>
</organism>
<evidence type="ECO:0000256" key="5">
    <source>
        <dbReference type="ARBA" id="ARBA00022801"/>
    </source>
</evidence>
<keyword evidence="2 7" id="KW-0540">Nuclease</keyword>
<keyword evidence="4 7" id="KW-0255">Endonuclease</keyword>
<keyword evidence="7" id="KW-0963">Cytoplasm</keyword>
<protein>
    <recommendedName>
        <fullName evidence="7">Endoribonuclease YbeY</fullName>
        <ecNumber evidence="7">3.1.-.-</ecNumber>
    </recommendedName>
</protein>
<evidence type="ECO:0000256" key="1">
    <source>
        <dbReference type="ARBA" id="ARBA00010875"/>
    </source>
</evidence>
<dbReference type="AlphaFoldDB" id="A0A1G1L223"/>
<accession>A0A1G1L223</accession>
<name>A0A1G1L223_9BACT</name>